<evidence type="ECO:0000256" key="1">
    <source>
        <dbReference type="ARBA" id="ARBA00004370"/>
    </source>
</evidence>
<dbReference type="GO" id="GO:0019829">
    <property type="term" value="F:ATPase-coupled monoatomic cation transmembrane transporter activity"/>
    <property type="evidence" value="ECO:0007669"/>
    <property type="project" value="InterPro"/>
</dbReference>
<dbReference type="SUPFAM" id="SSF56784">
    <property type="entry name" value="HAD-like"/>
    <property type="match status" value="1"/>
</dbReference>
<evidence type="ECO:0000259" key="8">
    <source>
        <dbReference type="Pfam" id="PF00122"/>
    </source>
</evidence>
<accession>A0A0S2ZP50</accession>
<dbReference type="Pfam" id="PF19991">
    <property type="entry name" value="HMA_2"/>
    <property type="match status" value="1"/>
</dbReference>
<protein>
    <submittedName>
        <fullName evidence="9">ATPase P</fullName>
    </submittedName>
</protein>
<dbReference type="FunFam" id="2.70.150.10:FF:000002">
    <property type="entry name" value="Copper-transporting ATPase 1, putative"/>
    <property type="match status" value="1"/>
</dbReference>
<dbReference type="SFLD" id="SFLDG00002">
    <property type="entry name" value="C1.7:_P-type_atpase_like"/>
    <property type="match status" value="1"/>
</dbReference>
<dbReference type="InterPro" id="IPR027256">
    <property type="entry name" value="P-typ_ATPase_IB"/>
</dbReference>
<dbReference type="GO" id="GO:0005524">
    <property type="term" value="F:ATP binding"/>
    <property type="evidence" value="ECO:0007669"/>
    <property type="project" value="UniProtKB-UniRule"/>
</dbReference>
<dbReference type="CDD" id="cd07550">
    <property type="entry name" value="P-type_ATPase_HM"/>
    <property type="match status" value="1"/>
</dbReference>
<feature type="domain" description="P-type ATPase A" evidence="8">
    <location>
        <begin position="236"/>
        <end position="328"/>
    </location>
</feature>
<dbReference type="InterPro" id="IPR001757">
    <property type="entry name" value="P_typ_ATPase"/>
</dbReference>
<dbReference type="InterPro" id="IPR023214">
    <property type="entry name" value="HAD_sf"/>
</dbReference>
<keyword evidence="3 7" id="KW-0812">Transmembrane</keyword>
<dbReference type="Proteomes" id="UP000063275">
    <property type="component" value="Chromosome"/>
</dbReference>
<dbReference type="EMBL" id="CP013331">
    <property type="protein sequence ID" value="ALQ40669.1"/>
    <property type="molecule type" value="Genomic_DNA"/>
</dbReference>
<dbReference type="RefSeq" id="WP_029492946.1">
    <property type="nucleotide sequence ID" value="NZ_ATKF01000035.1"/>
</dbReference>
<dbReference type="PRINTS" id="PR00119">
    <property type="entry name" value="CATATPASE"/>
</dbReference>
<name>A0A0S2ZP50_9FUSO</name>
<dbReference type="InterPro" id="IPR044492">
    <property type="entry name" value="P_typ_ATPase_HD_dom"/>
</dbReference>
<dbReference type="SFLD" id="SFLDF00027">
    <property type="entry name" value="p-type_atpase"/>
    <property type="match status" value="1"/>
</dbReference>
<keyword evidence="6 7" id="KW-0472">Membrane</keyword>
<dbReference type="KEGG" id="fhw:RN87_09040"/>
<dbReference type="AlphaFoldDB" id="A0A0S2ZP50"/>
<dbReference type="InterPro" id="IPR059000">
    <property type="entry name" value="ATPase_P-type_domA"/>
</dbReference>
<dbReference type="GO" id="GO:0046872">
    <property type="term" value="F:metal ion binding"/>
    <property type="evidence" value="ECO:0007669"/>
    <property type="project" value="UniProtKB-KW"/>
</dbReference>
<evidence type="ECO:0000256" key="6">
    <source>
        <dbReference type="ARBA" id="ARBA00023136"/>
    </source>
</evidence>
<evidence type="ECO:0000256" key="3">
    <source>
        <dbReference type="ARBA" id="ARBA00022692"/>
    </source>
</evidence>
<sequence length="735" mass="80678">MKNDNLLACEIVHRLRGRIRIKSKAFKYIGNSLKSEIEKQLLQVRYIENVEISLITGTILIYFEDVSLSDQNLISLIQNTLNSHIFEICKNEKIEKSSKYVIERKLQEESPKEIMKKIVTTAGLLGYNLFFKSKNAVALTGIRRFLNYNTLSTLALAMPVLKNGINSLIKNKRPNADTLSSSAIISSILLGKESAALTIMFLEEVSELLTVYTMEKTRGAIKDMLSVGENYVWKEISEDNVKRVPIEEIQKDDIIVVQTGEKISVDGKIIRGEALIDQSSITGEYMPIKKSVGEEVYAGTIIKNGNISIIAEKVGDDRTVSRIIKLVEDANSNKADIQNYADTFSAQLIPLNFILAGIVYASTRNITKAMSMLVIDYSCGIRLSTAVAFSAAINTAAKNGILVKGSNFIEELSKAETVIFDKTGTITEGKPKVQSIEVFDNNMSENEMIGLAGAAEEQSSHPLATAIMSEIKDRGIEIPKHTKIKTVVSRGVETKIGKGKEAKIIRVGSKKYMLENNIDLTLAMEAERGIISRSEIGLYVAQDEKIIGLIGVSDPPRENIKKAINRLRNYGVDDIVLLTGDLRQQAETIASRMSIDRYESELLPEDKAKNILKFQSKGSNVIMIGDGVNDAPALSYANVGVALGSTRTDVAMEAADITITQDNPLLVPGVIGLSKDTVKTIKENFAMVIGLNTFALVLGATGILAPIYASVLHNSTTILVVLNSLKLLKYDIKTN</sequence>
<dbReference type="Gene3D" id="3.40.1110.10">
    <property type="entry name" value="Calcium-transporting ATPase, cytoplasmic domain N"/>
    <property type="match status" value="1"/>
</dbReference>
<dbReference type="InterPro" id="IPR036412">
    <property type="entry name" value="HAD-like_sf"/>
</dbReference>
<keyword evidence="4" id="KW-1278">Translocase</keyword>
<dbReference type="InterPro" id="IPR023299">
    <property type="entry name" value="ATPase_P-typ_cyto_dom_N"/>
</dbReference>
<comment type="subcellular location">
    <subcellularLocation>
        <location evidence="7">Cell membrane</location>
    </subcellularLocation>
    <subcellularLocation>
        <location evidence="1">Membrane</location>
    </subcellularLocation>
</comment>
<dbReference type="NCBIfam" id="TIGR01494">
    <property type="entry name" value="ATPase_P-type"/>
    <property type="match status" value="1"/>
</dbReference>
<dbReference type="SFLD" id="SFLDS00003">
    <property type="entry name" value="Haloacid_Dehalogenase"/>
    <property type="match status" value="1"/>
</dbReference>
<dbReference type="InterPro" id="IPR008250">
    <property type="entry name" value="ATPase_P-typ_transduc_dom_A_sf"/>
</dbReference>
<dbReference type="PANTHER" id="PTHR48085:SF5">
    <property type="entry name" value="CADMIUM_ZINC-TRANSPORTING ATPASE HMA4-RELATED"/>
    <property type="match status" value="1"/>
</dbReference>
<dbReference type="InterPro" id="IPR051014">
    <property type="entry name" value="Cation_Transport_ATPase_IB"/>
</dbReference>
<evidence type="ECO:0000256" key="5">
    <source>
        <dbReference type="ARBA" id="ARBA00022989"/>
    </source>
</evidence>
<keyword evidence="7" id="KW-0067">ATP-binding</keyword>
<dbReference type="Pfam" id="PF00702">
    <property type="entry name" value="Hydrolase"/>
    <property type="match status" value="1"/>
</dbReference>
<proteinExistence type="inferred from homology"/>
<comment type="similarity">
    <text evidence="2 7">Belongs to the cation transport ATPase (P-type) (TC 3.A.3) family. Type IB subfamily.</text>
</comment>
<evidence type="ECO:0000313" key="10">
    <source>
        <dbReference type="Proteomes" id="UP000063275"/>
    </source>
</evidence>
<dbReference type="Gene3D" id="2.70.150.10">
    <property type="entry name" value="Calcium-transporting ATPase, cytoplasmic transduction domain A"/>
    <property type="match status" value="1"/>
</dbReference>
<evidence type="ECO:0000313" key="9">
    <source>
        <dbReference type="EMBL" id="ALQ40669.1"/>
    </source>
</evidence>
<organism evidence="9">
    <name type="scientific">Fusobacterium hwasookii ChDC F174</name>
    <dbReference type="NCBI Taxonomy" id="1307442"/>
    <lineage>
        <taxon>Bacteria</taxon>
        <taxon>Fusobacteriati</taxon>
        <taxon>Fusobacteriota</taxon>
        <taxon>Fusobacteriia</taxon>
        <taxon>Fusobacteriales</taxon>
        <taxon>Fusobacteriaceae</taxon>
        <taxon>Fusobacterium</taxon>
    </lineage>
</organism>
<feature type="transmembrane region" description="Helical" evidence="7">
    <location>
        <begin position="685"/>
        <end position="705"/>
    </location>
</feature>
<keyword evidence="5 7" id="KW-1133">Transmembrane helix</keyword>
<dbReference type="SUPFAM" id="SSF81653">
    <property type="entry name" value="Calcium ATPase, transduction domain A"/>
    <property type="match status" value="1"/>
</dbReference>
<dbReference type="GO" id="GO:0016887">
    <property type="term" value="F:ATP hydrolysis activity"/>
    <property type="evidence" value="ECO:0007669"/>
    <property type="project" value="InterPro"/>
</dbReference>
<comment type="caution">
    <text evidence="7">Lacks conserved residue(s) required for the propagation of feature annotation.</text>
</comment>
<gene>
    <name evidence="9" type="ORF">RN87_09040</name>
</gene>
<dbReference type="NCBIfam" id="TIGR01525">
    <property type="entry name" value="ATPase-IB_hvy"/>
    <property type="match status" value="1"/>
</dbReference>
<dbReference type="OrthoDB" id="9813266at2"/>
<keyword evidence="7" id="KW-0479">Metal-binding</keyword>
<dbReference type="PROSITE" id="PS00154">
    <property type="entry name" value="ATPASE_E1_E2"/>
    <property type="match status" value="1"/>
</dbReference>
<evidence type="ECO:0000256" key="4">
    <source>
        <dbReference type="ARBA" id="ARBA00022967"/>
    </source>
</evidence>
<dbReference type="InterPro" id="IPR018303">
    <property type="entry name" value="ATPase_P-typ_P_site"/>
</dbReference>
<evidence type="ECO:0000256" key="7">
    <source>
        <dbReference type="RuleBase" id="RU362081"/>
    </source>
</evidence>
<reference evidence="9 10" key="1">
    <citation type="submission" date="2015-11" db="EMBL/GenBank/DDBJ databases">
        <authorList>
            <person name="Zhang Y."/>
            <person name="Guo Z."/>
        </authorList>
    </citation>
    <scope>NUCLEOTIDE SEQUENCE [LARGE SCALE GENOMIC DNA]</scope>
    <source>
        <strain evidence="9 10">ChDC F174</strain>
    </source>
</reference>
<evidence type="ECO:0000256" key="2">
    <source>
        <dbReference type="ARBA" id="ARBA00006024"/>
    </source>
</evidence>
<dbReference type="Gene3D" id="3.40.50.1000">
    <property type="entry name" value="HAD superfamily/HAD-like"/>
    <property type="match status" value="1"/>
</dbReference>
<dbReference type="GO" id="GO:0005886">
    <property type="term" value="C:plasma membrane"/>
    <property type="evidence" value="ECO:0007669"/>
    <property type="project" value="UniProtKB-SubCell"/>
</dbReference>
<keyword evidence="7" id="KW-1003">Cell membrane</keyword>
<dbReference type="Pfam" id="PF00122">
    <property type="entry name" value="E1-E2_ATPase"/>
    <property type="match status" value="1"/>
</dbReference>
<dbReference type="PANTHER" id="PTHR48085">
    <property type="entry name" value="CADMIUM/ZINC-TRANSPORTING ATPASE HMA2-RELATED"/>
    <property type="match status" value="1"/>
</dbReference>
<keyword evidence="7" id="KW-0547">Nucleotide-binding</keyword>